<dbReference type="Proteomes" id="UP000316882">
    <property type="component" value="Unassembled WGS sequence"/>
</dbReference>
<sequence>MKTITIHQPWATLIALGEKRFETRGWATKYRGPLAIHAAKKVDKEACYREPIWSVLSKHGYSADNLPTGAVVATAKLEDCLQISIAPGTGEVAAWRDADDAAIPIKGNELSFGWFERGRFAWQMVDVKPIAPVPVNGRQGLWNWDCDKYHNEKTDNE</sequence>
<comment type="caution">
    <text evidence="2">The sequence shown here is derived from an EMBL/GenBank/DDBJ whole genome shotgun (WGS) entry which is preliminary data.</text>
</comment>
<protein>
    <recommendedName>
        <fullName evidence="1">ASCH domain-containing protein</fullName>
    </recommendedName>
</protein>
<feature type="domain" description="ASCH" evidence="1">
    <location>
        <begin position="4"/>
        <end position="85"/>
    </location>
</feature>
<gene>
    <name evidence="2" type="ORF">BPA01_29490</name>
</gene>
<keyword evidence="3" id="KW-1185">Reference proteome</keyword>
<evidence type="ECO:0000259" key="1">
    <source>
        <dbReference type="Pfam" id="PF04266"/>
    </source>
</evidence>
<evidence type="ECO:0000313" key="3">
    <source>
        <dbReference type="Proteomes" id="UP000316882"/>
    </source>
</evidence>
<dbReference type="Gene3D" id="2.30.130.30">
    <property type="entry name" value="Hypothetical protein"/>
    <property type="match status" value="1"/>
</dbReference>
<dbReference type="InterPro" id="IPR007374">
    <property type="entry name" value="ASCH_domain"/>
</dbReference>
<dbReference type="RefSeq" id="WP_122963700.1">
    <property type="nucleotide sequence ID" value="NZ_BJMH01000013.1"/>
</dbReference>
<name>A0A4Y3PQG6_BREPA</name>
<dbReference type="SUPFAM" id="SSF88697">
    <property type="entry name" value="PUA domain-like"/>
    <property type="match status" value="1"/>
</dbReference>
<evidence type="ECO:0000313" key="2">
    <source>
        <dbReference type="EMBL" id="GEB33369.1"/>
    </source>
</evidence>
<accession>A0A4Y3PQG6</accession>
<dbReference type="AlphaFoldDB" id="A0A4Y3PQG6"/>
<dbReference type="Pfam" id="PF04266">
    <property type="entry name" value="ASCH"/>
    <property type="match status" value="1"/>
</dbReference>
<dbReference type="EMBL" id="BJMH01000013">
    <property type="protein sequence ID" value="GEB33369.1"/>
    <property type="molecule type" value="Genomic_DNA"/>
</dbReference>
<proteinExistence type="predicted"/>
<reference evidence="2 3" key="1">
    <citation type="submission" date="2019-06" db="EMBL/GenBank/DDBJ databases">
        <title>Whole genome shotgun sequence of Brevibacillus parabrevis NBRC 12334.</title>
        <authorList>
            <person name="Hosoyama A."/>
            <person name="Uohara A."/>
            <person name="Ohji S."/>
            <person name="Ichikawa N."/>
        </authorList>
    </citation>
    <scope>NUCLEOTIDE SEQUENCE [LARGE SCALE GENOMIC DNA]</scope>
    <source>
        <strain evidence="2 3">NBRC 12334</strain>
    </source>
</reference>
<organism evidence="2 3">
    <name type="scientific">Brevibacillus parabrevis</name>
    <dbReference type="NCBI Taxonomy" id="54914"/>
    <lineage>
        <taxon>Bacteria</taxon>
        <taxon>Bacillati</taxon>
        <taxon>Bacillota</taxon>
        <taxon>Bacilli</taxon>
        <taxon>Bacillales</taxon>
        <taxon>Paenibacillaceae</taxon>
        <taxon>Brevibacillus</taxon>
    </lineage>
</organism>
<dbReference type="InterPro" id="IPR015947">
    <property type="entry name" value="PUA-like_sf"/>
</dbReference>